<dbReference type="AlphaFoldDB" id="A0A1G4GB28"/>
<dbReference type="GO" id="GO:0003677">
    <property type="term" value="F:DNA binding"/>
    <property type="evidence" value="ECO:0007669"/>
    <property type="project" value="InterPro"/>
</dbReference>
<dbReference type="Gene3D" id="1.10.10.10">
    <property type="entry name" value="Winged helix-like DNA-binding domain superfamily/Winged helix DNA-binding domain"/>
    <property type="match status" value="1"/>
</dbReference>
<evidence type="ECO:0000256" key="1">
    <source>
        <dbReference type="ARBA" id="ARBA00023015"/>
    </source>
</evidence>
<keyword evidence="1" id="KW-0805">Transcription regulation</keyword>
<organism evidence="5 6">
    <name type="scientific">Petrimonas mucosa</name>
    <dbReference type="NCBI Taxonomy" id="1642646"/>
    <lineage>
        <taxon>Bacteria</taxon>
        <taxon>Pseudomonadati</taxon>
        <taxon>Bacteroidota</taxon>
        <taxon>Bacteroidia</taxon>
        <taxon>Bacteroidales</taxon>
        <taxon>Dysgonomonadaceae</taxon>
        <taxon>Petrimonas</taxon>
    </lineage>
</organism>
<dbReference type="InterPro" id="IPR013324">
    <property type="entry name" value="RNA_pol_sigma_r3/r4-like"/>
</dbReference>
<gene>
    <name evidence="5" type="ORF">ING2E5A_2910</name>
</gene>
<evidence type="ECO:0000313" key="5">
    <source>
        <dbReference type="EMBL" id="SCM59705.1"/>
    </source>
</evidence>
<evidence type="ECO:0000256" key="2">
    <source>
        <dbReference type="ARBA" id="ARBA00023082"/>
    </source>
</evidence>
<dbReference type="STRING" id="1642646.ING2E5A_2910"/>
<dbReference type="InterPro" id="IPR039425">
    <property type="entry name" value="RNA_pol_sigma-70-like"/>
</dbReference>
<dbReference type="InterPro" id="IPR036388">
    <property type="entry name" value="WH-like_DNA-bd_sf"/>
</dbReference>
<evidence type="ECO:0000259" key="4">
    <source>
        <dbReference type="Pfam" id="PF08281"/>
    </source>
</evidence>
<feature type="domain" description="RNA polymerase sigma factor 70 region 4 type 2" evidence="4">
    <location>
        <begin position="61"/>
        <end position="112"/>
    </location>
</feature>
<proteinExistence type="predicted"/>
<dbReference type="PANTHER" id="PTHR43133">
    <property type="entry name" value="RNA POLYMERASE ECF-TYPE SIGMA FACTO"/>
    <property type="match status" value="1"/>
</dbReference>
<protein>
    <recommendedName>
        <fullName evidence="4">RNA polymerase sigma factor 70 region 4 type 2 domain-containing protein</fullName>
    </recommendedName>
</protein>
<sequence length="135" mass="15775">MVEKNLQNYLLAMVKNACYDYLKHKKVAETFLSKAEHQLKIDAMEYYELSENESSENYNLQAIYDSIEKLPPKCKIVFEKAYLEKQKSATIAEEMNVSVRTVETHIYNALKLIRNNLKLLKSISATLFFSAFFLF</sequence>
<dbReference type="PANTHER" id="PTHR43133:SF46">
    <property type="entry name" value="RNA POLYMERASE SIGMA-70 FACTOR ECF SUBFAMILY"/>
    <property type="match status" value="1"/>
</dbReference>
<dbReference type="InterPro" id="IPR014284">
    <property type="entry name" value="RNA_pol_sigma-70_dom"/>
</dbReference>
<dbReference type="InterPro" id="IPR013249">
    <property type="entry name" value="RNA_pol_sigma70_r4_t2"/>
</dbReference>
<evidence type="ECO:0000256" key="3">
    <source>
        <dbReference type="ARBA" id="ARBA00023163"/>
    </source>
</evidence>
<dbReference type="KEGG" id="pmuc:ING2E5A_2910"/>
<name>A0A1G4GB28_9BACT</name>
<keyword evidence="6" id="KW-1185">Reference proteome</keyword>
<keyword evidence="3" id="KW-0804">Transcription</keyword>
<evidence type="ECO:0000313" key="6">
    <source>
        <dbReference type="Proteomes" id="UP000178485"/>
    </source>
</evidence>
<dbReference type="Pfam" id="PF08281">
    <property type="entry name" value="Sigma70_r4_2"/>
    <property type="match status" value="1"/>
</dbReference>
<dbReference type="SUPFAM" id="SSF88659">
    <property type="entry name" value="Sigma3 and sigma4 domains of RNA polymerase sigma factors"/>
    <property type="match status" value="1"/>
</dbReference>
<dbReference type="GO" id="GO:0016987">
    <property type="term" value="F:sigma factor activity"/>
    <property type="evidence" value="ECO:0007669"/>
    <property type="project" value="UniProtKB-KW"/>
</dbReference>
<dbReference type="NCBIfam" id="TIGR02937">
    <property type="entry name" value="sigma70-ECF"/>
    <property type="match status" value="1"/>
</dbReference>
<keyword evidence="2" id="KW-0731">Sigma factor</keyword>
<dbReference type="EMBL" id="LT608328">
    <property type="protein sequence ID" value="SCM59705.1"/>
    <property type="molecule type" value="Genomic_DNA"/>
</dbReference>
<accession>A0A1G4GB28</accession>
<dbReference type="Proteomes" id="UP000178485">
    <property type="component" value="Chromosome i"/>
</dbReference>
<dbReference type="GO" id="GO:0006352">
    <property type="term" value="P:DNA-templated transcription initiation"/>
    <property type="evidence" value="ECO:0007669"/>
    <property type="project" value="InterPro"/>
</dbReference>
<reference evidence="5 6" key="1">
    <citation type="submission" date="2016-08" db="EMBL/GenBank/DDBJ databases">
        <authorList>
            <person name="Seilhamer J.J."/>
        </authorList>
    </citation>
    <scope>NUCLEOTIDE SEQUENCE [LARGE SCALE GENOMIC DNA]</scope>
    <source>
        <strain evidence="5">ING2-E5A</strain>
    </source>
</reference>